<protein>
    <submittedName>
        <fullName evidence="2">Uncharacterized protein</fullName>
    </submittedName>
</protein>
<keyword evidence="1" id="KW-1133">Transmembrane helix</keyword>
<keyword evidence="1" id="KW-0812">Transmembrane</keyword>
<sequence>MGSEEAPLLLPAPVVEGCPRCALELRKVRSKGRIPYREFFVGVTTLASSLPITCLFPFLYFMVCM</sequence>
<organism evidence="2">
    <name type="scientific">Arundo donax</name>
    <name type="common">Giant reed</name>
    <name type="synonym">Donax arundinaceus</name>
    <dbReference type="NCBI Taxonomy" id="35708"/>
    <lineage>
        <taxon>Eukaryota</taxon>
        <taxon>Viridiplantae</taxon>
        <taxon>Streptophyta</taxon>
        <taxon>Embryophyta</taxon>
        <taxon>Tracheophyta</taxon>
        <taxon>Spermatophyta</taxon>
        <taxon>Magnoliopsida</taxon>
        <taxon>Liliopsida</taxon>
        <taxon>Poales</taxon>
        <taxon>Poaceae</taxon>
        <taxon>PACMAD clade</taxon>
        <taxon>Arundinoideae</taxon>
        <taxon>Arundineae</taxon>
        <taxon>Arundo</taxon>
    </lineage>
</organism>
<evidence type="ECO:0000313" key="2">
    <source>
        <dbReference type="EMBL" id="JAD58860.1"/>
    </source>
</evidence>
<evidence type="ECO:0000256" key="1">
    <source>
        <dbReference type="SAM" id="Phobius"/>
    </source>
</evidence>
<proteinExistence type="predicted"/>
<feature type="transmembrane region" description="Helical" evidence="1">
    <location>
        <begin position="39"/>
        <end position="63"/>
    </location>
</feature>
<dbReference type="AlphaFoldDB" id="A0A0A9BCA2"/>
<accession>A0A0A9BCA2</accession>
<name>A0A0A9BCA2_ARUDO</name>
<keyword evidence="1" id="KW-0472">Membrane</keyword>
<reference evidence="2" key="2">
    <citation type="journal article" date="2015" name="Data Brief">
        <title>Shoot transcriptome of the giant reed, Arundo donax.</title>
        <authorList>
            <person name="Barrero R.A."/>
            <person name="Guerrero F.D."/>
            <person name="Moolhuijzen P."/>
            <person name="Goolsby J.A."/>
            <person name="Tidwell J."/>
            <person name="Bellgard S.E."/>
            <person name="Bellgard M.I."/>
        </authorList>
    </citation>
    <scope>NUCLEOTIDE SEQUENCE</scope>
    <source>
        <tissue evidence="2">Shoot tissue taken approximately 20 cm above the soil surface</tissue>
    </source>
</reference>
<dbReference type="EMBL" id="GBRH01239035">
    <property type="protein sequence ID" value="JAD58860.1"/>
    <property type="molecule type" value="Transcribed_RNA"/>
</dbReference>
<reference evidence="2" key="1">
    <citation type="submission" date="2014-09" db="EMBL/GenBank/DDBJ databases">
        <authorList>
            <person name="Magalhaes I.L.F."/>
            <person name="Oliveira U."/>
            <person name="Santos F.R."/>
            <person name="Vidigal T.H.D.A."/>
            <person name="Brescovit A.D."/>
            <person name="Santos A.J."/>
        </authorList>
    </citation>
    <scope>NUCLEOTIDE SEQUENCE</scope>
    <source>
        <tissue evidence="2">Shoot tissue taken approximately 20 cm above the soil surface</tissue>
    </source>
</reference>